<evidence type="ECO:0000313" key="3">
    <source>
        <dbReference type="Proteomes" id="UP000008457"/>
    </source>
</evidence>
<dbReference type="eggNOG" id="COG0491">
    <property type="taxonomic scope" value="Bacteria"/>
</dbReference>
<organism evidence="2 3">
    <name type="scientific">Mahella australiensis (strain DSM 15567 / CIP 107919 / 50-1 BON)</name>
    <dbReference type="NCBI Taxonomy" id="697281"/>
    <lineage>
        <taxon>Bacteria</taxon>
        <taxon>Bacillati</taxon>
        <taxon>Bacillota</taxon>
        <taxon>Clostridia</taxon>
        <taxon>Thermoanaerobacterales</taxon>
        <taxon>Thermoanaerobacterales Family IV. Incertae Sedis</taxon>
        <taxon>Mahella</taxon>
    </lineage>
</organism>
<dbReference type="PANTHER" id="PTHR42951:SF14">
    <property type="entry name" value="METALLO-BETA-LACTAMASE SUPERFAMILY PROTEIN"/>
    <property type="match status" value="1"/>
</dbReference>
<evidence type="ECO:0000313" key="2">
    <source>
        <dbReference type="EMBL" id="AEE95269.1"/>
    </source>
</evidence>
<dbReference type="EMBL" id="CP002360">
    <property type="protein sequence ID" value="AEE95269.1"/>
    <property type="molecule type" value="Genomic_DNA"/>
</dbReference>
<sequence>MRLKHIGGRTYYIDDDTNCNIGLYVLNDSQCILIDAGYEQEAQALLDYLHANGLAPVVIINTHGHVDHAGADEFIKERSEATIYAPSGESWVIEKPELEMIGLTGTPSFGALNDAFLRGRHCHTDVTLQPGVVTIYSVQLNALSLSGHSIDHMGIATPDNVLFCGDAVYTHEFIKKYKLPYISDVAATLSTLEYLKDMTYAYYVPSHGTVLRDIRSAVEENVKLLKDVLGYIVENLDEPVTREELCINIMEHYHVWMSMPQHFLMMSYTSALLRYLYEGGIIEPVIENYSLKWKARV</sequence>
<proteinExistence type="predicted"/>
<dbReference type="Gene3D" id="3.60.15.10">
    <property type="entry name" value="Ribonuclease Z/Hydroxyacylglutathione hydrolase-like"/>
    <property type="match status" value="1"/>
</dbReference>
<feature type="domain" description="Metallo-beta-lactamase" evidence="1">
    <location>
        <begin position="18"/>
        <end position="207"/>
    </location>
</feature>
<dbReference type="InterPro" id="IPR036866">
    <property type="entry name" value="RibonucZ/Hydroxyglut_hydro"/>
</dbReference>
<evidence type="ECO:0000259" key="1">
    <source>
        <dbReference type="SMART" id="SM00849"/>
    </source>
</evidence>
<dbReference type="PANTHER" id="PTHR42951">
    <property type="entry name" value="METALLO-BETA-LACTAMASE DOMAIN-CONTAINING"/>
    <property type="match status" value="1"/>
</dbReference>
<keyword evidence="3" id="KW-1185">Reference proteome</keyword>
<dbReference type="Pfam" id="PF00753">
    <property type="entry name" value="Lactamase_B"/>
    <property type="match status" value="1"/>
</dbReference>
<gene>
    <name evidence="2" type="ordered locus">Mahau_0046</name>
</gene>
<dbReference type="InterPro" id="IPR001279">
    <property type="entry name" value="Metallo-B-lactamas"/>
</dbReference>
<accession>F3ZVB9</accession>
<dbReference type="InterPro" id="IPR050855">
    <property type="entry name" value="NDM-1-like"/>
</dbReference>
<name>F3ZVB9_MAHA5</name>
<dbReference type="STRING" id="697281.Mahau_0046"/>
<dbReference type="RefSeq" id="WP_013779703.1">
    <property type="nucleotide sequence ID" value="NC_015520.1"/>
</dbReference>
<dbReference type="SUPFAM" id="SSF56281">
    <property type="entry name" value="Metallo-hydrolase/oxidoreductase"/>
    <property type="match status" value="1"/>
</dbReference>
<dbReference type="Proteomes" id="UP000008457">
    <property type="component" value="Chromosome"/>
</dbReference>
<reference evidence="3" key="1">
    <citation type="submission" date="2010-11" db="EMBL/GenBank/DDBJ databases">
        <title>The complete genome of Mahella australiensis DSM 15567.</title>
        <authorList>
            <consortium name="US DOE Joint Genome Institute (JGI-PGF)"/>
            <person name="Lucas S."/>
            <person name="Copeland A."/>
            <person name="Lapidus A."/>
            <person name="Bruce D."/>
            <person name="Goodwin L."/>
            <person name="Pitluck S."/>
            <person name="Kyrpides N."/>
            <person name="Mavromatis K."/>
            <person name="Pagani I."/>
            <person name="Ivanova N."/>
            <person name="Teshima H."/>
            <person name="Brettin T."/>
            <person name="Detter J.C."/>
            <person name="Han C."/>
            <person name="Tapia R."/>
            <person name="Land M."/>
            <person name="Hauser L."/>
            <person name="Markowitz V."/>
            <person name="Cheng J.-F."/>
            <person name="Hugenholtz P."/>
            <person name="Woyke T."/>
            <person name="Wu D."/>
            <person name="Spring S."/>
            <person name="Pukall R."/>
            <person name="Steenblock K."/>
            <person name="Schneider S."/>
            <person name="Klenk H.-P."/>
            <person name="Eisen J.A."/>
        </authorList>
    </citation>
    <scope>NUCLEOTIDE SEQUENCE [LARGE SCALE GENOMIC DNA]</scope>
    <source>
        <strain evidence="3">DSM 15567 / CIP 107919 / 50-1 BON</strain>
    </source>
</reference>
<dbReference type="HOGENOM" id="CLU_061754_1_0_9"/>
<dbReference type="SMART" id="SM00849">
    <property type="entry name" value="Lactamase_B"/>
    <property type="match status" value="1"/>
</dbReference>
<dbReference type="KEGG" id="mas:Mahau_0046"/>
<dbReference type="AlphaFoldDB" id="F3ZVB9"/>
<reference evidence="2 3" key="2">
    <citation type="journal article" date="2011" name="Stand. Genomic Sci.">
        <title>Complete genome sequence of Mahella australiensis type strain (50-1 BON).</title>
        <authorList>
            <person name="Sikorski J."/>
            <person name="Teshima H."/>
            <person name="Nolan M."/>
            <person name="Lucas S."/>
            <person name="Hammon N."/>
            <person name="Deshpande S."/>
            <person name="Cheng J.F."/>
            <person name="Pitluck S."/>
            <person name="Liolios K."/>
            <person name="Pagani I."/>
            <person name="Ivanova N."/>
            <person name="Huntemann M."/>
            <person name="Mavromatis K."/>
            <person name="Ovchinikova G."/>
            <person name="Pati A."/>
            <person name="Tapia R."/>
            <person name="Han C."/>
            <person name="Goodwin L."/>
            <person name="Chen A."/>
            <person name="Palaniappan K."/>
            <person name="Land M."/>
            <person name="Hauser L."/>
            <person name="Ngatchou-Djao O.D."/>
            <person name="Rohde M."/>
            <person name="Pukall R."/>
            <person name="Spring S."/>
            <person name="Abt B."/>
            <person name="Goker M."/>
            <person name="Detter J.C."/>
            <person name="Woyke T."/>
            <person name="Bristow J."/>
            <person name="Markowitz V."/>
            <person name="Hugenholtz P."/>
            <person name="Eisen J.A."/>
            <person name="Kyrpides N.C."/>
            <person name="Klenk H.P."/>
            <person name="Lapidus A."/>
        </authorList>
    </citation>
    <scope>NUCLEOTIDE SEQUENCE [LARGE SCALE GENOMIC DNA]</scope>
    <source>
        <strain evidence="3">DSM 15567 / CIP 107919 / 50-1 BON</strain>
    </source>
</reference>
<dbReference type="OrthoDB" id="11380at2"/>
<protein>
    <submittedName>
        <fullName evidence="2">Beta-lactamase</fullName>
    </submittedName>
</protein>
<dbReference type="CDD" id="cd07743">
    <property type="entry name" value="metallo-hydrolase-like_MBL-fold"/>
    <property type="match status" value="1"/>
</dbReference>